<organism evidence="1 2">
    <name type="scientific">Vaccinium darrowii</name>
    <dbReference type="NCBI Taxonomy" id="229202"/>
    <lineage>
        <taxon>Eukaryota</taxon>
        <taxon>Viridiplantae</taxon>
        <taxon>Streptophyta</taxon>
        <taxon>Embryophyta</taxon>
        <taxon>Tracheophyta</taxon>
        <taxon>Spermatophyta</taxon>
        <taxon>Magnoliopsida</taxon>
        <taxon>eudicotyledons</taxon>
        <taxon>Gunneridae</taxon>
        <taxon>Pentapetalae</taxon>
        <taxon>asterids</taxon>
        <taxon>Ericales</taxon>
        <taxon>Ericaceae</taxon>
        <taxon>Vaccinioideae</taxon>
        <taxon>Vaccinieae</taxon>
        <taxon>Vaccinium</taxon>
    </lineage>
</organism>
<proteinExistence type="predicted"/>
<dbReference type="EMBL" id="CM037151">
    <property type="protein sequence ID" value="KAH7845016.1"/>
    <property type="molecule type" value="Genomic_DNA"/>
</dbReference>
<comment type="caution">
    <text evidence="1">The sequence shown here is derived from an EMBL/GenBank/DDBJ whole genome shotgun (WGS) entry which is preliminary data.</text>
</comment>
<keyword evidence="2" id="KW-1185">Reference proteome</keyword>
<evidence type="ECO:0000313" key="2">
    <source>
        <dbReference type="Proteomes" id="UP000828048"/>
    </source>
</evidence>
<evidence type="ECO:0000313" key="1">
    <source>
        <dbReference type="EMBL" id="KAH7845016.1"/>
    </source>
</evidence>
<sequence length="274" mass="30424">MAHHEHLLSIRCKGFKQRHQIAHHVKRGVRGGTGGGPGGVALAAESGATTWSRWRIWWHHVYQSSGKPWRSSTSEPWPISTMCMFMPFTVMSKHGIFKSKNLANSLETNARNPSMKSKNISVHSRTAYAMKCGNLPNLLSATCLNDGDAMVRGHLITAAALTAATTYQNILSRPGGLWQETKGYDQTVGTAILDSLHDPLFFCWVGVWSFIMLLHMTRFVIWLINKILKCASKGHATSSLEACLQEICDPTDSASSPSVLALTFRHLRVRRQVK</sequence>
<accession>A0ACB7XVD7</accession>
<dbReference type="Proteomes" id="UP000828048">
    <property type="component" value="Chromosome 1"/>
</dbReference>
<protein>
    <submittedName>
        <fullName evidence="1">Uncharacterized protein</fullName>
    </submittedName>
</protein>
<gene>
    <name evidence="1" type="ORF">Vadar_034228</name>
</gene>
<name>A0ACB7XVD7_9ERIC</name>
<reference evidence="1 2" key="1">
    <citation type="journal article" date="2021" name="Hortic Res">
        <title>High-quality reference genome and annotation aids understanding of berry development for evergreen blueberry (Vaccinium darrowii).</title>
        <authorList>
            <person name="Yu J."/>
            <person name="Hulse-Kemp A.M."/>
            <person name="Babiker E."/>
            <person name="Staton M."/>
        </authorList>
    </citation>
    <scope>NUCLEOTIDE SEQUENCE [LARGE SCALE GENOMIC DNA]</scope>
    <source>
        <strain evidence="2">cv. NJ 8807/NJ 8810</strain>
        <tissue evidence="1">Young leaf</tissue>
    </source>
</reference>